<proteinExistence type="inferred from homology"/>
<evidence type="ECO:0000313" key="10">
    <source>
        <dbReference type="Proteomes" id="UP000182062"/>
    </source>
</evidence>
<dbReference type="PROSITE" id="PS50928">
    <property type="entry name" value="ABC_TM1"/>
    <property type="match status" value="1"/>
</dbReference>
<feature type="transmembrane region" description="Helical" evidence="7">
    <location>
        <begin position="132"/>
        <end position="159"/>
    </location>
</feature>
<dbReference type="CDD" id="cd06261">
    <property type="entry name" value="TM_PBP2"/>
    <property type="match status" value="1"/>
</dbReference>
<dbReference type="AlphaFoldDB" id="A0A1J6W520"/>
<dbReference type="InterPro" id="IPR000515">
    <property type="entry name" value="MetI-like"/>
</dbReference>
<evidence type="ECO:0000256" key="4">
    <source>
        <dbReference type="ARBA" id="ARBA00022692"/>
    </source>
</evidence>
<keyword evidence="4 7" id="KW-0812">Transmembrane</keyword>
<evidence type="ECO:0000256" key="1">
    <source>
        <dbReference type="ARBA" id="ARBA00004651"/>
    </source>
</evidence>
<dbReference type="SUPFAM" id="SSF161098">
    <property type="entry name" value="MetI-like"/>
    <property type="match status" value="1"/>
</dbReference>
<accession>A0A1J6W520</accession>
<dbReference type="GO" id="GO:0055085">
    <property type="term" value="P:transmembrane transport"/>
    <property type="evidence" value="ECO:0007669"/>
    <property type="project" value="InterPro"/>
</dbReference>
<keyword evidence="5 7" id="KW-1133">Transmembrane helix</keyword>
<feature type="transmembrane region" description="Helical" evidence="7">
    <location>
        <begin position="274"/>
        <end position="294"/>
    </location>
</feature>
<feature type="domain" description="ABC transmembrane type-1" evidence="8">
    <location>
        <begin position="97"/>
        <end position="295"/>
    </location>
</feature>
<evidence type="ECO:0000256" key="6">
    <source>
        <dbReference type="ARBA" id="ARBA00023136"/>
    </source>
</evidence>
<protein>
    <recommendedName>
        <fullName evidence="8">ABC transmembrane type-1 domain-containing protein</fullName>
    </recommendedName>
</protein>
<feature type="transmembrane region" description="Helical" evidence="7">
    <location>
        <begin position="103"/>
        <end position="125"/>
    </location>
</feature>
<dbReference type="PANTHER" id="PTHR30465:SF44">
    <property type="entry name" value="ABC-TYPE DIPEPTIDE_OLIGOPEPTIDE TRANSPORT SYSTEM, PERMEASE COMPONENT"/>
    <property type="match status" value="1"/>
</dbReference>
<keyword evidence="6 7" id="KW-0472">Membrane</keyword>
<comment type="subcellular location">
    <subcellularLocation>
        <location evidence="1 7">Cell membrane</location>
        <topology evidence="1 7">Multi-pass membrane protein</topology>
    </subcellularLocation>
</comment>
<evidence type="ECO:0000256" key="3">
    <source>
        <dbReference type="ARBA" id="ARBA00022475"/>
    </source>
</evidence>
<name>A0A1J6W520_9BACI</name>
<feature type="transmembrane region" description="Helical" evidence="7">
    <location>
        <begin position="233"/>
        <end position="254"/>
    </location>
</feature>
<comment type="caution">
    <text evidence="9">The sequence shown here is derived from an EMBL/GenBank/DDBJ whole genome shotgun (WGS) entry which is preliminary data.</text>
</comment>
<evidence type="ECO:0000313" key="9">
    <source>
        <dbReference type="EMBL" id="OIU73254.1"/>
    </source>
</evidence>
<sequence length="311" mass="35423">MERKGNTAEKGDAMKIFRRLLLVLTGLVFISALPNLFFNADFQYVYMNAKSGSFGFYPFSYVSAIYNVFLYLARPDQWSIVVMGKEYALVDVLFERVAYSMKVFFFSLTLAVIAAVLVSMLISLPCGKIKRFLLFIVNITESLPDIFIIIGVQLLVVMYFRETGVLIGDIAMTGGEEIYLLPVTCLTVVPAVFLVKTIVLLLKEEEKKAYVELARGKGLSSVHILVVHSFRNVLYSLFYQMKLIFSFMLSNLFILEQLFNMRGVMGLLMWSTGYTFVIISTLIFLPFFLLFTLIEQRMKKSIGMKEDGTYA</sequence>
<evidence type="ECO:0000256" key="2">
    <source>
        <dbReference type="ARBA" id="ARBA00022448"/>
    </source>
</evidence>
<keyword evidence="2 7" id="KW-0813">Transport</keyword>
<feature type="transmembrane region" description="Helical" evidence="7">
    <location>
        <begin position="54"/>
        <end position="73"/>
    </location>
</feature>
<keyword evidence="3" id="KW-1003">Cell membrane</keyword>
<dbReference type="InterPro" id="IPR035906">
    <property type="entry name" value="MetI-like_sf"/>
</dbReference>
<dbReference type="GO" id="GO:0005886">
    <property type="term" value="C:plasma membrane"/>
    <property type="evidence" value="ECO:0007669"/>
    <property type="project" value="UniProtKB-SubCell"/>
</dbReference>
<evidence type="ECO:0000259" key="8">
    <source>
        <dbReference type="PROSITE" id="PS50928"/>
    </source>
</evidence>
<feature type="transmembrane region" description="Helical" evidence="7">
    <location>
        <begin position="179"/>
        <end position="202"/>
    </location>
</feature>
<gene>
    <name evidence="9" type="ORF">BHE18_14410</name>
</gene>
<evidence type="ECO:0000256" key="5">
    <source>
        <dbReference type="ARBA" id="ARBA00022989"/>
    </source>
</evidence>
<evidence type="ECO:0000256" key="7">
    <source>
        <dbReference type="RuleBase" id="RU363032"/>
    </source>
</evidence>
<feature type="transmembrane region" description="Helical" evidence="7">
    <location>
        <begin position="20"/>
        <end position="42"/>
    </location>
</feature>
<dbReference type="EMBL" id="MINN01000011">
    <property type="protein sequence ID" value="OIU73254.1"/>
    <property type="molecule type" value="Genomic_DNA"/>
</dbReference>
<reference evidence="9 10" key="1">
    <citation type="submission" date="2016-09" db="EMBL/GenBank/DDBJ databases">
        <title>Bacillus aquimaris SAMM genome sequence reveals colonization and biosurfactant production capacities.</title>
        <authorList>
            <person name="Waghmode S.R."/>
            <person name="Suryavanshi M.V."/>
        </authorList>
    </citation>
    <scope>NUCLEOTIDE SEQUENCE [LARGE SCALE GENOMIC DNA]</scope>
    <source>
        <strain evidence="9 10">SAMM</strain>
    </source>
</reference>
<dbReference type="Pfam" id="PF00528">
    <property type="entry name" value="BPD_transp_1"/>
    <property type="match status" value="1"/>
</dbReference>
<organism evidence="9 10">
    <name type="scientific">Rossellomorea aquimaris</name>
    <dbReference type="NCBI Taxonomy" id="189382"/>
    <lineage>
        <taxon>Bacteria</taxon>
        <taxon>Bacillati</taxon>
        <taxon>Bacillota</taxon>
        <taxon>Bacilli</taxon>
        <taxon>Bacillales</taxon>
        <taxon>Bacillaceae</taxon>
        <taxon>Rossellomorea</taxon>
    </lineage>
</organism>
<dbReference type="Proteomes" id="UP000182062">
    <property type="component" value="Unassembled WGS sequence"/>
</dbReference>
<dbReference type="PANTHER" id="PTHR30465">
    <property type="entry name" value="INNER MEMBRANE ABC TRANSPORTER"/>
    <property type="match status" value="1"/>
</dbReference>
<keyword evidence="10" id="KW-1185">Reference proteome</keyword>
<comment type="similarity">
    <text evidence="7">Belongs to the binding-protein-dependent transport system permease family.</text>
</comment>